<feature type="compositionally biased region" description="Low complexity" evidence="1">
    <location>
        <begin position="431"/>
        <end position="451"/>
    </location>
</feature>
<protein>
    <submittedName>
        <fullName evidence="4">GP46-like surface antigen, putative</fullName>
    </submittedName>
</protein>
<sequence>MSYHRRHHYYLLVSSITALLLVLLLVASTTGDDMCGCLSRVPLLLDFFYSTNGPQWTAKTNWGPLNATNCSALSPWFGVTCSNGDIIEVNLASNGLTGTLPSSFSALTSLTNLDFHGNSLVGSPPSSWSQLSVIQSIFLQDCKLNGTLPDEWGVLSNLRVIQVHVNRLVGTLPSSWGSLGNNMFNLYLSANSFQGTLPTSWGSLTGMQYLMVHTNQLNGTLPSEWGSMTNMKSFRADGNQLSGTLPASYATLAGDLYFSNNRLRGTIPAAWSSMTRVTSVDLSTNCLVGPMPVGKSGIITVCNTKVMGGRIPSGCSGANLWPSVCGSFYTKSDEPTPSTTLSATEDGRTASMTLSASSSFISSLSFSATMSISNAEKTSTESITSSMSATNSLSTTNSDTMLAASLSDSKTMNDTGSTTYNMSLTEEPPRSSSLTFSASLSNTSSPSKSHTISLTLTITTTRPLTKSRALSNTRQSPSLSASATTSSTPSATPSPTSTTSETKDVSVSNTMSVWNDTHTVTATTSPTRTRSVCSNVTGNTPWDAFMPFESVDNTTTASSVTLTDASGGTYMSAAFIIGKAGALRAGRVSLIFILVHELRIESVYFGRVLTQGTAASTVTALNRTAIEVALVPSGSQYLATAATIEIPLHVLAGVCVWGRHTVRVDIVLTATVVGAMQVTQSVALVAGPLSAVSATPASAVAVTRMNILLSLLECEPVNTNQANGNNMLSVLVGPQHGASTRGAVVGNMAIVAAFAGILGSVILVFAMFGRCMYRAPLSASLYEMQNVFHFPGILMMPIAAVCQPTMAACIQLIVLEPVKGDRLFGILGLSVMVLLLMGPFTVAISRQFCLVLVSRSEHENKTAENVTNKDNPQEIISGADPLQQNDGPDPPITEAASAATKRTTSSRSGVANAIAAGKHYAKILFEERATWQPIIATKSSIAWKKRFVPLYMDCGTWWYPLADMWMAASVGAVGGLTIGNSSVCYAQLAVVALSYGATATLQMFVVVPLVLSSKVYSVALQVLGFASCGALVVEFLAPGETPAVTVATWCLLAITVLSTVKSGLDVVMMAIAMPQRMVKATKVIKAIPPLPESSGSPTHPRQTALLNAADASTAKIVVDFDDIDDGKKSDDIGSIDLDAENDFVVLEMRAAAAAAEQQQNSFDFVDLGRANLLVPGGHAPAGEQSDDLARYYNGALTAHHNIVDTDVQLHSRKEVIKSREEEIAFEWDHLLGQFDNSAHEGVAGGCDTAAAAAAAGVPGNNNDDIVCVAHSPLLATTANNDSNKGTEFALNLEESFDDDPLRSIDNQPHRGMSFLTMRDDNDDEIPRDLLLGKHHSTITSTADAPQGFQLDVILGSEEDEDVDILSGS</sequence>
<dbReference type="InterPro" id="IPR032675">
    <property type="entry name" value="LRR_dom_sf"/>
</dbReference>
<feature type="region of interest" description="Disordered" evidence="1">
    <location>
        <begin position="405"/>
        <end position="451"/>
    </location>
</feature>
<dbReference type="VEuPathDB" id="TriTrypDB:BSAL_13225"/>
<organism evidence="4 5">
    <name type="scientific">Bodo saltans</name>
    <name type="common">Flagellated protozoan</name>
    <dbReference type="NCBI Taxonomy" id="75058"/>
    <lineage>
        <taxon>Eukaryota</taxon>
        <taxon>Discoba</taxon>
        <taxon>Euglenozoa</taxon>
        <taxon>Kinetoplastea</taxon>
        <taxon>Metakinetoplastina</taxon>
        <taxon>Eubodonida</taxon>
        <taxon>Bodonidae</taxon>
        <taxon>Bodo</taxon>
    </lineage>
</organism>
<feature type="compositionally biased region" description="Polar residues" evidence="1">
    <location>
        <begin position="405"/>
        <end position="424"/>
    </location>
</feature>
<keyword evidence="2" id="KW-1133">Transmembrane helix</keyword>
<feature type="compositionally biased region" description="Low complexity" evidence="1">
    <location>
        <begin position="476"/>
        <end position="500"/>
    </location>
</feature>
<keyword evidence="3" id="KW-0732">Signal</keyword>
<proteinExistence type="predicted"/>
<dbReference type="Proteomes" id="UP000051952">
    <property type="component" value="Unassembled WGS sequence"/>
</dbReference>
<dbReference type="InterPro" id="IPR001611">
    <property type="entry name" value="Leu-rich_rpt"/>
</dbReference>
<dbReference type="InterPro" id="IPR053038">
    <property type="entry name" value="RLP_Defense"/>
</dbReference>
<feature type="transmembrane region" description="Helical" evidence="2">
    <location>
        <begin position="1043"/>
        <end position="1072"/>
    </location>
</feature>
<feature type="transmembrane region" description="Helical" evidence="2">
    <location>
        <begin position="826"/>
        <end position="845"/>
    </location>
</feature>
<feature type="transmembrane region" description="Helical" evidence="2">
    <location>
        <begin position="790"/>
        <end position="814"/>
    </location>
</feature>
<evidence type="ECO:0000256" key="1">
    <source>
        <dbReference type="SAM" id="MobiDB-lite"/>
    </source>
</evidence>
<evidence type="ECO:0000313" key="5">
    <source>
        <dbReference type="Proteomes" id="UP000051952"/>
    </source>
</evidence>
<feature type="chain" id="PRO_5006623340" evidence="3">
    <location>
        <begin position="32"/>
        <end position="1368"/>
    </location>
</feature>
<feature type="signal peptide" evidence="3">
    <location>
        <begin position="1"/>
        <end position="31"/>
    </location>
</feature>
<evidence type="ECO:0000256" key="3">
    <source>
        <dbReference type="SAM" id="SignalP"/>
    </source>
</evidence>
<evidence type="ECO:0000313" key="4">
    <source>
        <dbReference type="EMBL" id="CUI14733.1"/>
    </source>
</evidence>
<evidence type="ECO:0000256" key="2">
    <source>
        <dbReference type="SAM" id="Phobius"/>
    </source>
</evidence>
<feature type="region of interest" description="Disordered" evidence="1">
    <location>
        <begin position="465"/>
        <end position="506"/>
    </location>
</feature>
<dbReference type="Pfam" id="PF00560">
    <property type="entry name" value="LRR_1"/>
    <property type="match status" value="1"/>
</dbReference>
<dbReference type="Gene3D" id="3.80.10.10">
    <property type="entry name" value="Ribonuclease Inhibitor"/>
    <property type="match status" value="2"/>
</dbReference>
<feature type="transmembrane region" description="Helical" evidence="2">
    <location>
        <begin position="1018"/>
        <end position="1037"/>
    </location>
</feature>
<dbReference type="EMBL" id="CYKH01001608">
    <property type="protein sequence ID" value="CUI14733.1"/>
    <property type="molecule type" value="Genomic_DNA"/>
</dbReference>
<feature type="transmembrane region" description="Helical" evidence="2">
    <location>
        <begin position="985"/>
        <end position="1011"/>
    </location>
</feature>
<name>A0A0S4KK75_BODSA</name>
<dbReference type="PANTHER" id="PTHR48064">
    <property type="entry name" value="OS01G0750400 PROTEIN"/>
    <property type="match status" value="1"/>
</dbReference>
<feature type="region of interest" description="Disordered" evidence="1">
    <location>
        <begin position="861"/>
        <end position="900"/>
    </location>
</feature>
<dbReference type="SUPFAM" id="SSF52058">
    <property type="entry name" value="L domain-like"/>
    <property type="match status" value="1"/>
</dbReference>
<accession>A0A0S4KK75</accession>
<feature type="transmembrane region" description="Helical" evidence="2">
    <location>
        <begin position="748"/>
        <end position="769"/>
    </location>
</feature>
<keyword evidence="2" id="KW-0812">Transmembrane</keyword>
<keyword evidence="5" id="KW-1185">Reference proteome</keyword>
<gene>
    <name evidence="4" type="ORF">BSAL_13225</name>
</gene>
<keyword evidence="2" id="KW-0472">Membrane</keyword>
<reference evidence="5" key="1">
    <citation type="submission" date="2015-09" db="EMBL/GenBank/DDBJ databases">
        <authorList>
            <consortium name="Pathogen Informatics"/>
        </authorList>
    </citation>
    <scope>NUCLEOTIDE SEQUENCE [LARGE SCALE GENOMIC DNA]</scope>
    <source>
        <strain evidence="5">Lake Konstanz</strain>
    </source>
</reference>
<dbReference type="PANTHER" id="PTHR48064:SF6">
    <property type="entry name" value="RECEPTOR-LIKE PROTEIN KINASE 2"/>
    <property type="match status" value="1"/>
</dbReference>